<comment type="subcellular location">
    <subcellularLocation>
        <location evidence="8">Mitochondrion</location>
    </subcellularLocation>
</comment>
<dbReference type="AlphaFoldDB" id="A0A4D9DAA3"/>
<dbReference type="GO" id="GO:0050567">
    <property type="term" value="F:glutaminyl-tRNA synthase (glutamine-hydrolyzing) activity"/>
    <property type="evidence" value="ECO:0007669"/>
    <property type="project" value="UniProtKB-UniRule"/>
</dbReference>
<keyword evidence="11" id="KW-1185">Reference proteome</keyword>
<dbReference type="InterPro" id="IPR004413">
    <property type="entry name" value="GatB"/>
</dbReference>
<evidence type="ECO:0000256" key="4">
    <source>
        <dbReference type="ARBA" id="ARBA00022840"/>
    </source>
</evidence>
<evidence type="ECO:0000256" key="8">
    <source>
        <dbReference type="HAMAP-Rule" id="MF_03147"/>
    </source>
</evidence>
<proteinExistence type="inferred from homology"/>
<keyword evidence="2 8" id="KW-0436">Ligase</keyword>
<evidence type="ECO:0000256" key="5">
    <source>
        <dbReference type="ARBA" id="ARBA00022917"/>
    </source>
</evidence>
<dbReference type="NCBIfam" id="TIGR00133">
    <property type="entry name" value="gatB"/>
    <property type="match status" value="1"/>
</dbReference>
<dbReference type="GO" id="GO:0005524">
    <property type="term" value="F:ATP binding"/>
    <property type="evidence" value="ECO:0007669"/>
    <property type="project" value="UniProtKB-KW"/>
</dbReference>
<dbReference type="Pfam" id="PF02637">
    <property type="entry name" value="GatB_Yqey"/>
    <property type="match status" value="1"/>
</dbReference>
<dbReference type="Pfam" id="PF02934">
    <property type="entry name" value="GatB_N"/>
    <property type="match status" value="1"/>
</dbReference>
<comment type="subunit">
    <text evidence="8">Subunit of the heterotrimeric GatCAB amidotransferase (AdT) complex, composed of A, B and C subunits.</text>
</comment>
<comment type="similarity">
    <text evidence="1 8">Belongs to the GatB/GatE family. GatB subfamily.</text>
</comment>
<dbReference type="PROSITE" id="PS01234">
    <property type="entry name" value="GATB"/>
    <property type="match status" value="1"/>
</dbReference>
<dbReference type="SUPFAM" id="SSF89095">
    <property type="entry name" value="GatB/YqeY motif"/>
    <property type="match status" value="1"/>
</dbReference>
<feature type="domain" description="Asn/Gln amidotransferase" evidence="9">
    <location>
        <begin position="352"/>
        <end position="508"/>
    </location>
</feature>
<dbReference type="InterPro" id="IPR003789">
    <property type="entry name" value="Asn/Gln_tRNA_amidoTrase-B-like"/>
</dbReference>
<dbReference type="Proteomes" id="UP000355283">
    <property type="component" value="Unassembled WGS sequence"/>
</dbReference>
<dbReference type="SUPFAM" id="SSF55931">
    <property type="entry name" value="Glutamine synthetase/guanido kinase"/>
    <property type="match status" value="1"/>
</dbReference>
<name>A0A4D9DAA3_9STRA</name>
<dbReference type="PANTHER" id="PTHR11659:SF0">
    <property type="entry name" value="GLUTAMYL-TRNA(GLN) AMIDOTRANSFERASE SUBUNIT B, MITOCHONDRIAL"/>
    <property type="match status" value="1"/>
</dbReference>
<dbReference type="OrthoDB" id="1722066at2759"/>
<evidence type="ECO:0000256" key="3">
    <source>
        <dbReference type="ARBA" id="ARBA00022741"/>
    </source>
</evidence>
<dbReference type="GO" id="GO:0030956">
    <property type="term" value="C:glutamyl-tRNA(Gln) amidotransferase complex"/>
    <property type="evidence" value="ECO:0007669"/>
    <property type="project" value="UniProtKB-UniRule"/>
</dbReference>
<dbReference type="NCBIfam" id="NF004014">
    <property type="entry name" value="PRK05477.1-4"/>
    <property type="match status" value="1"/>
</dbReference>
<dbReference type="HAMAP" id="MF_00121">
    <property type="entry name" value="GatB"/>
    <property type="match status" value="1"/>
</dbReference>
<comment type="catalytic activity">
    <reaction evidence="6">
        <text>L-aspartyl-tRNA(Asn) + L-glutamine + ATP + H2O = L-asparaginyl-tRNA(Asn) + L-glutamate + ADP + phosphate + 2 H(+)</text>
        <dbReference type="Rhea" id="RHEA:14513"/>
        <dbReference type="Rhea" id="RHEA-COMP:9674"/>
        <dbReference type="Rhea" id="RHEA-COMP:9677"/>
        <dbReference type="ChEBI" id="CHEBI:15377"/>
        <dbReference type="ChEBI" id="CHEBI:15378"/>
        <dbReference type="ChEBI" id="CHEBI:29985"/>
        <dbReference type="ChEBI" id="CHEBI:30616"/>
        <dbReference type="ChEBI" id="CHEBI:43474"/>
        <dbReference type="ChEBI" id="CHEBI:58359"/>
        <dbReference type="ChEBI" id="CHEBI:78515"/>
        <dbReference type="ChEBI" id="CHEBI:78516"/>
        <dbReference type="ChEBI" id="CHEBI:456216"/>
    </reaction>
</comment>
<evidence type="ECO:0000256" key="7">
    <source>
        <dbReference type="ARBA" id="ARBA00047913"/>
    </source>
</evidence>
<dbReference type="EC" id="6.3.5.-" evidence="8"/>
<dbReference type="GO" id="GO:0032543">
    <property type="term" value="P:mitochondrial translation"/>
    <property type="evidence" value="ECO:0007669"/>
    <property type="project" value="UniProtKB-UniRule"/>
</dbReference>
<dbReference type="NCBIfam" id="NF004012">
    <property type="entry name" value="PRK05477.1-2"/>
    <property type="match status" value="1"/>
</dbReference>
<dbReference type="PANTHER" id="PTHR11659">
    <property type="entry name" value="GLUTAMYL-TRNA GLN AMIDOTRANSFERASE SUBUNIT B MITOCHONDRIAL AND PROKARYOTIC PET112-RELATED"/>
    <property type="match status" value="1"/>
</dbReference>
<dbReference type="InterPro" id="IPR014746">
    <property type="entry name" value="Gln_synth/guanido_kin_cat_dom"/>
</dbReference>
<dbReference type="GO" id="GO:0070681">
    <property type="term" value="P:glutaminyl-tRNAGln biosynthesis via transamidation"/>
    <property type="evidence" value="ECO:0007669"/>
    <property type="project" value="UniProtKB-UniRule"/>
</dbReference>
<dbReference type="GO" id="GO:0050566">
    <property type="term" value="F:asparaginyl-tRNA synthase (glutamine-hydrolyzing) activity"/>
    <property type="evidence" value="ECO:0007669"/>
    <property type="project" value="RHEA"/>
</dbReference>
<dbReference type="SMART" id="SM00845">
    <property type="entry name" value="GatB_Yqey"/>
    <property type="match status" value="1"/>
</dbReference>
<dbReference type="InterPro" id="IPR023168">
    <property type="entry name" value="GatB_Yqey_C_2"/>
</dbReference>
<accession>A0A4D9DAA3</accession>
<dbReference type="InterPro" id="IPR018027">
    <property type="entry name" value="Asn/Gln_amidotransferase"/>
</dbReference>
<protein>
    <recommendedName>
        <fullName evidence="8">Glutamyl-tRNA(Gln) amidotransferase subunit B, mitochondrial</fullName>
        <shortName evidence="8">Glu-AdT subunit B</shortName>
        <ecNumber evidence="8">6.3.5.-</ecNumber>
    </recommendedName>
</protein>
<dbReference type="InterPro" id="IPR017959">
    <property type="entry name" value="Asn/Gln-tRNA_amidoTrfase_suB/E"/>
</dbReference>
<sequence length="511" mass="55625">MGKGGGGGDGKKRSELQEVLERYEPVVGVEVHAQLLSDTKAYCGCSSHYNPNIPNANICPVCTGEPGTLPVPNARVVELASKAAMALQCEIAHEVRYDRKNYFYPDTPKNYQITQYTHPLGAGGCLELPSGRRVSITRLHVEEDSAKMVHQGSDSLAGSTHSLVDFNRAGIPLAEIVSEPDMRSGAEAAEYGRELQKILRYVGASDGNMAEGSMRLDINVSIRPRGEEGLRPKVEVKNVNSFKSVQQAVDFEVVRQARAYDAGEVVRQETRMWDEKELASKLMRVKEGESDYRYFPEPDVPPLALASSVVQAWRATLQELPAAKRARYQDPAGLNLDAETTKFLTDDLAVARFFEAAVEQHGAEPKEAAKWLVGDIAGHLNGNKGRVKEFRKIKLTPGGLAELVDLIGQGNITGKIAKELLPELLDEWEGGEEGAVLALVQARGLEAITDPAVIAALVQKVLEANPEKVEDFREGKTKLLGFFVGMVLKESGSRANPEVVQSLTVEALNGA</sequence>
<dbReference type="InterPro" id="IPR017958">
    <property type="entry name" value="Gln-tRNA_amidoTrfase_suB_CS"/>
</dbReference>
<comment type="catalytic activity">
    <reaction evidence="7 8">
        <text>L-glutamyl-tRNA(Gln) + L-glutamine + ATP + H2O = L-glutaminyl-tRNA(Gln) + L-glutamate + ADP + phosphate + H(+)</text>
        <dbReference type="Rhea" id="RHEA:17521"/>
        <dbReference type="Rhea" id="RHEA-COMP:9681"/>
        <dbReference type="Rhea" id="RHEA-COMP:9684"/>
        <dbReference type="ChEBI" id="CHEBI:15377"/>
        <dbReference type="ChEBI" id="CHEBI:15378"/>
        <dbReference type="ChEBI" id="CHEBI:29985"/>
        <dbReference type="ChEBI" id="CHEBI:30616"/>
        <dbReference type="ChEBI" id="CHEBI:43474"/>
        <dbReference type="ChEBI" id="CHEBI:58359"/>
        <dbReference type="ChEBI" id="CHEBI:78520"/>
        <dbReference type="ChEBI" id="CHEBI:78521"/>
        <dbReference type="ChEBI" id="CHEBI:456216"/>
    </reaction>
</comment>
<dbReference type="GO" id="GO:0005739">
    <property type="term" value="C:mitochondrion"/>
    <property type="evidence" value="ECO:0007669"/>
    <property type="project" value="UniProtKB-SubCell"/>
</dbReference>
<evidence type="ECO:0000259" key="9">
    <source>
        <dbReference type="SMART" id="SM00845"/>
    </source>
</evidence>
<dbReference type="EMBL" id="SDOX01000002">
    <property type="protein sequence ID" value="TFJ88256.1"/>
    <property type="molecule type" value="Genomic_DNA"/>
</dbReference>
<dbReference type="FunFam" id="1.10.10.410:FF:000001">
    <property type="entry name" value="Aspartyl/glutamyl-tRNA(Asn/Gln) amidotransferase subunit B"/>
    <property type="match status" value="1"/>
</dbReference>
<evidence type="ECO:0000256" key="2">
    <source>
        <dbReference type="ARBA" id="ARBA00022598"/>
    </source>
</evidence>
<keyword evidence="8" id="KW-0496">Mitochondrion</keyword>
<comment type="caution">
    <text evidence="10">The sequence shown here is derived from an EMBL/GenBank/DDBJ whole genome shotgun (WGS) entry which is preliminary data.</text>
</comment>
<comment type="function">
    <text evidence="8">Allows the formation of correctly charged Gln-tRNA(Gln) through the transamidation of misacylated Glu-tRNA(Gln) in the mitochondria. The reaction takes place in the presence of glutamine and ATP through an activated gamma-phospho-Glu-tRNA(Gln).</text>
</comment>
<organism evidence="10 11">
    <name type="scientific">Nannochloropsis salina CCMP1776</name>
    <dbReference type="NCBI Taxonomy" id="1027361"/>
    <lineage>
        <taxon>Eukaryota</taxon>
        <taxon>Sar</taxon>
        <taxon>Stramenopiles</taxon>
        <taxon>Ochrophyta</taxon>
        <taxon>Eustigmatophyceae</taxon>
        <taxon>Eustigmatales</taxon>
        <taxon>Monodopsidaceae</taxon>
        <taxon>Microchloropsis</taxon>
        <taxon>Microchloropsis salina</taxon>
    </lineage>
</organism>
<evidence type="ECO:0000256" key="1">
    <source>
        <dbReference type="ARBA" id="ARBA00005306"/>
    </source>
</evidence>
<keyword evidence="3 8" id="KW-0547">Nucleotide-binding</keyword>
<keyword evidence="4 8" id="KW-0067">ATP-binding</keyword>
<evidence type="ECO:0000256" key="6">
    <source>
        <dbReference type="ARBA" id="ARBA00047380"/>
    </source>
</evidence>
<keyword evidence="5 8" id="KW-0648">Protein biosynthesis</keyword>
<dbReference type="InterPro" id="IPR006075">
    <property type="entry name" value="Asn/Gln-tRNA_Trfase_suB/E_cat"/>
</dbReference>
<gene>
    <name evidence="10" type="ORF">NSK_000605</name>
</gene>
<reference evidence="10 11" key="1">
    <citation type="submission" date="2019-01" db="EMBL/GenBank/DDBJ databases">
        <title>Nuclear Genome Assembly of the Microalgal Biofuel strain Nannochloropsis salina CCMP1776.</title>
        <authorList>
            <person name="Hovde B."/>
        </authorList>
    </citation>
    <scope>NUCLEOTIDE SEQUENCE [LARGE SCALE GENOMIC DNA]</scope>
    <source>
        <strain evidence="10 11">CCMP1776</strain>
    </source>
</reference>
<dbReference type="Gene3D" id="1.10.10.410">
    <property type="match status" value="1"/>
</dbReference>
<evidence type="ECO:0000313" key="10">
    <source>
        <dbReference type="EMBL" id="TFJ88256.1"/>
    </source>
</evidence>
<evidence type="ECO:0000313" key="11">
    <source>
        <dbReference type="Proteomes" id="UP000355283"/>
    </source>
</evidence>